<feature type="compositionally biased region" description="Low complexity" evidence="2">
    <location>
        <begin position="79"/>
        <end position="95"/>
    </location>
</feature>
<dbReference type="InterPro" id="IPR009146">
    <property type="entry name" value="Groucho_enhance"/>
</dbReference>
<feature type="non-terminal residue" evidence="3">
    <location>
        <position position="1"/>
    </location>
</feature>
<evidence type="ECO:0000313" key="4">
    <source>
        <dbReference type="Proteomes" id="UP000566314"/>
    </source>
</evidence>
<feature type="compositionally biased region" description="Basic and acidic residues" evidence="2">
    <location>
        <begin position="66"/>
        <end position="78"/>
    </location>
</feature>
<dbReference type="GO" id="GO:0003714">
    <property type="term" value="F:transcription corepressor activity"/>
    <property type="evidence" value="ECO:0007669"/>
    <property type="project" value="TreeGrafter"/>
</dbReference>
<dbReference type="Proteomes" id="UP000566314">
    <property type="component" value="Unassembled WGS sequence"/>
</dbReference>
<proteinExistence type="inferred from homology"/>
<name>A0A7L3HSG2_9PASS</name>
<dbReference type="GO" id="GO:0090090">
    <property type="term" value="P:negative regulation of canonical Wnt signaling pathway"/>
    <property type="evidence" value="ECO:0007669"/>
    <property type="project" value="TreeGrafter"/>
</dbReference>
<keyword evidence="4" id="KW-1185">Reference proteome</keyword>
<dbReference type="PANTHER" id="PTHR10814:SF33">
    <property type="entry name" value="TRANSDUCIN-LIKE ENHANCER PROTEIN 7"/>
    <property type="match status" value="1"/>
</dbReference>
<evidence type="ECO:0000313" key="3">
    <source>
        <dbReference type="EMBL" id="NXU06470.1"/>
    </source>
</evidence>
<dbReference type="GO" id="GO:0005667">
    <property type="term" value="C:transcription regulator complex"/>
    <property type="evidence" value="ECO:0007669"/>
    <property type="project" value="TreeGrafter"/>
</dbReference>
<comment type="similarity">
    <text evidence="1">Belongs to the WD repeat Groucho/TLE family.</text>
</comment>
<feature type="compositionally biased region" description="Polar residues" evidence="2">
    <location>
        <begin position="110"/>
        <end position="133"/>
    </location>
</feature>
<comment type="caution">
    <text evidence="3">The sequence shown here is derived from an EMBL/GenBank/DDBJ whole genome shotgun (WGS) entry which is preliminary data.</text>
</comment>
<feature type="region of interest" description="Disordered" evidence="2">
    <location>
        <begin position="18"/>
        <end position="144"/>
    </location>
</feature>
<reference evidence="3 4" key="1">
    <citation type="submission" date="2019-09" db="EMBL/GenBank/DDBJ databases">
        <title>Bird 10,000 Genomes (B10K) Project - Family phase.</title>
        <authorList>
            <person name="Zhang G."/>
        </authorList>
    </citation>
    <scope>NUCLEOTIDE SEQUENCE [LARGE SCALE GENOMIC DNA]</scope>
    <source>
        <strain evidence="3">B10K-DU-012-02</strain>
    </source>
</reference>
<dbReference type="PANTHER" id="PTHR10814">
    <property type="entry name" value="TRANSDUCIN-LIKE ENHANCER PROTEIN"/>
    <property type="match status" value="1"/>
</dbReference>
<feature type="compositionally biased region" description="Low complexity" evidence="2">
    <location>
        <begin position="54"/>
        <end position="63"/>
    </location>
</feature>
<dbReference type="OrthoDB" id="2624652at2759"/>
<protein>
    <submittedName>
        <fullName evidence="3">TLE1 protein</fullName>
    </submittedName>
</protein>
<gene>
    <name evidence="3" type="primary">Esg1</name>
    <name evidence="3" type="ORF">BUPERY_R06646</name>
</gene>
<dbReference type="GO" id="GO:0005634">
    <property type="term" value="C:nucleus"/>
    <property type="evidence" value="ECO:0007669"/>
    <property type="project" value="InterPro"/>
</dbReference>
<organism evidence="3 4">
    <name type="scientific">Buphagus erythrorhynchus</name>
    <name type="common">red-billed oxpecker</name>
    <dbReference type="NCBI Taxonomy" id="245048"/>
    <lineage>
        <taxon>Eukaryota</taxon>
        <taxon>Metazoa</taxon>
        <taxon>Chordata</taxon>
        <taxon>Craniata</taxon>
        <taxon>Vertebrata</taxon>
        <taxon>Euteleostomi</taxon>
        <taxon>Archelosauria</taxon>
        <taxon>Archosauria</taxon>
        <taxon>Dinosauria</taxon>
        <taxon>Saurischia</taxon>
        <taxon>Theropoda</taxon>
        <taxon>Coelurosauria</taxon>
        <taxon>Aves</taxon>
        <taxon>Neognathae</taxon>
        <taxon>Neoaves</taxon>
        <taxon>Telluraves</taxon>
        <taxon>Australaves</taxon>
        <taxon>Passeriformes</taxon>
        <taxon>Sturnidae</taxon>
        <taxon>Buphagus</taxon>
    </lineage>
</organism>
<feature type="compositionally biased region" description="Basic and acidic residues" evidence="2">
    <location>
        <begin position="25"/>
        <end position="44"/>
    </location>
</feature>
<evidence type="ECO:0000256" key="1">
    <source>
        <dbReference type="ARBA" id="ARBA00005969"/>
    </source>
</evidence>
<dbReference type="EMBL" id="VZTT01246982">
    <property type="protein sequence ID" value="NXU06470.1"/>
    <property type="molecule type" value="Genomic_DNA"/>
</dbReference>
<sequence length="144" mass="15161">SSLALSNGERARAIAEYLSSSKKRKVEEKDFVTDYGSDADKSEDNLVVDEDPSSPHSVHSYSSRENGVEKVSLGRKEAMPLSPTSMASSSSTSPSRSKDAPTVEKAGTPSLKSSTPTSQGDTLPGSSSAQQFRPTAAKVPVDPL</sequence>
<feature type="non-terminal residue" evidence="3">
    <location>
        <position position="144"/>
    </location>
</feature>
<accession>A0A7L3HSG2</accession>
<evidence type="ECO:0000256" key="2">
    <source>
        <dbReference type="SAM" id="MobiDB-lite"/>
    </source>
</evidence>
<dbReference type="AlphaFoldDB" id="A0A7L3HSG2"/>